<keyword evidence="1" id="KW-0732">Signal</keyword>
<evidence type="ECO:0000313" key="3">
    <source>
        <dbReference type="Proteomes" id="UP001201262"/>
    </source>
</evidence>
<accession>A0AAD4KN97</accession>
<dbReference type="Pfam" id="PF04681">
    <property type="entry name" value="Bys1"/>
    <property type="match status" value="1"/>
</dbReference>
<comment type="caution">
    <text evidence="2">The sequence shown here is derived from an EMBL/GenBank/DDBJ whole genome shotgun (WGS) entry which is preliminary data.</text>
</comment>
<dbReference type="PANTHER" id="PTHR36195:SF6">
    <property type="entry name" value="SECRETED THAUMATIN-LIKE PROTEIN CALA"/>
    <property type="match status" value="1"/>
</dbReference>
<gene>
    <name evidence="2" type="ORF">BGW36DRAFT_302917</name>
</gene>
<reference evidence="2" key="1">
    <citation type="submission" date="2021-12" db="EMBL/GenBank/DDBJ databases">
        <title>Convergent genome expansion in fungi linked to evolution of root-endophyte symbiosis.</title>
        <authorList>
            <consortium name="DOE Joint Genome Institute"/>
            <person name="Ke Y.-H."/>
            <person name="Bonito G."/>
            <person name="Liao H.-L."/>
            <person name="Looney B."/>
            <person name="Rojas-Flechas A."/>
            <person name="Nash J."/>
            <person name="Hameed K."/>
            <person name="Schadt C."/>
            <person name="Martin F."/>
            <person name="Crous P.W."/>
            <person name="Miettinen O."/>
            <person name="Magnuson J.K."/>
            <person name="Labbe J."/>
            <person name="Jacobson D."/>
            <person name="Doktycz M.J."/>
            <person name="Veneault-Fourrey C."/>
            <person name="Kuo A."/>
            <person name="Mondo S."/>
            <person name="Calhoun S."/>
            <person name="Riley R."/>
            <person name="Ohm R."/>
            <person name="LaButti K."/>
            <person name="Andreopoulos B."/>
            <person name="Pangilinan J."/>
            <person name="Nolan M."/>
            <person name="Tritt A."/>
            <person name="Clum A."/>
            <person name="Lipzen A."/>
            <person name="Daum C."/>
            <person name="Barry K."/>
            <person name="Grigoriev I.V."/>
            <person name="Vilgalys R."/>
        </authorList>
    </citation>
    <scope>NUCLEOTIDE SEQUENCE</scope>
    <source>
        <strain evidence="2">PMI_201</strain>
    </source>
</reference>
<dbReference type="PANTHER" id="PTHR36195">
    <property type="entry name" value="DOMAIN PROTEIN, PUTATIVE (AFU_ORTHOLOGUE AFUA_5G01990)-RELATED-RELATED"/>
    <property type="match status" value="1"/>
</dbReference>
<dbReference type="EMBL" id="JAJTJA010000010">
    <property type="protein sequence ID" value="KAH8693025.1"/>
    <property type="molecule type" value="Genomic_DNA"/>
</dbReference>
<dbReference type="Proteomes" id="UP001201262">
    <property type="component" value="Unassembled WGS sequence"/>
</dbReference>
<dbReference type="GeneID" id="70242119"/>
<evidence type="ECO:0000256" key="1">
    <source>
        <dbReference type="SAM" id="SignalP"/>
    </source>
</evidence>
<feature type="signal peptide" evidence="1">
    <location>
        <begin position="1"/>
        <end position="18"/>
    </location>
</feature>
<dbReference type="InterPro" id="IPR006771">
    <property type="entry name" value="CetA-like"/>
</dbReference>
<sequence length="190" mass="20358">MFAKALGLVAVLGAAASAMPASHYSRHGHSHNFMHRRDNITSDGVEITNNMEQTIYLWSVGDSSSEMQTLNTGDTYSEIWQTRAVGGYSIKMSFSEQQTDVLQFEYTLEDPTIWWDLSCIDMGSNSQFTTVGFAVSSNDVTCPSATCAPGDSACADAYLVPSDNQATHACASADLMTLNLGPASNSTSTA</sequence>
<keyword evidence="3" id="KW-1185">Reference proteome</keyword>
<protein>
    <recommendedName>
        <fullName evidence="4">Extracellular thaumatin domain protein</fullName>
    </recommendedName>
</protein>
<feature type="chain" id="PRO_5042021583" description="Extracellular thaumatin domain protein" evidence="1">
    <location>
        <begin position="19"/>
        <end position="190"/>
    </location>
</feature>
<dbReference type="AlphaFoldDB" id="A0AAD4KN97"/>
<dbReference type="RefSeq" id="XP_046068898.1">
    <property type="nucleotide sequence ID" value="XM_046211832.1"/>
</dbReference>
<proteinExistence type="predicted"/>
<evidence type="ECO:0008006" key="4">
    <source>
        <dbReference type="Google" id="ProtNLM"/>
    </source>
</evidence>
<organism evidence="2 3">
    <name type="scientific">Talaromyces proteolyticus</name>
    <dbReference type="NCBI Taxonomy" id="1131652"/>
    <lineage>
        <taxon>Eukaryota</taxon>
        <taxon>Fungi</taxon>
        <taxon>Dikarya</taxon>
        <taxon>Ascomycota</taxon>
        <taxon>Pezizomycotina</taxon>
        <taxon>Eurotiomycetes</taxon>
        <taxon>Eurotiomycetidae</taxon>
        <taxon>Eurotiales</taxon>
        <taxon>Trichocomaceae</taxon>
        <taxon>Talaromyces</taxon>
        <taxon>Talaromyces sect. Bacilispori</taxon>
    </lineage>
</organism>
<name>A0AAD4KN97_9EURO</name>
<evidence type="ECO:0000313" key="2">
    <source>
        <dbReference type="EMBL" id="KAH8693025.1"/>
    </source>
</evidence>